<dbReference type="AlphaFoldDB" id="R8BFM4"/>
<dbReference type="eggNOG" id="ENOG502SP43">
    <property type="taxonomic scope" value="Eukaryota"/>
</dbReference>
<dbReference type="KEGG" id="tmn:UCRPA7_6361"/>
<name>R8BFM4_PHAM7</name>
<dbReference type="GeneID" id="19327009"/>
<dbReference type="RefSeq" id="XP_007917090.1">
    <property type="nucleotide sequence ID" value="XM_007918899.1"/>
</dbReference>
<organism evidence="2 3">
    <name type="scientific">Phaeoacremonium minimum (strain UCR-PA7)</name>
    <name type="common">Esca disease fungus</name>
    <name type="synonym">Togninia minima</name>
    <dbReference type="NCBI Taxonomy" id="1286976"/>
    <lineage>
        <taxon>Eukaryota</taxon>
        <taxon>Fungi</taxon>
        <taxon>Dikarya</taxon>
        <taxon>Ascomycota</taxon>
        <taxon>Pezizomycotina</taxon>
        <taxon>Sordariomycetes</taxon>
        <taxon>Sordariomycetidae</taxon>
        <taxon>Togniniales</taxon>
        <taxon>Togniniaceae</taxon>
        <taxon>Phaeoacremonium</taxon>
    </lineage>
</organism>
<feature type="transmembrane region" description="Helical" evidence="1">
    <location>
        <begin position="175"/>
        <end position="196"/>
    </location>
</feature>
<gene>
    <name evidence="2" type="ORF">UCRPA7_6361</name>
</gene>
<keyword evidence="3" id="KW-1185">Reference proteome</keyword>
<proteinExistence type="predicted"/>
<sequence length="217" mass="23598">MKNEASYSDAEVESHDLHLQAKTRTLRLLDGARISVTTLALLCGITVLGVSGDALNVYNTTSVSHDFPLSLWPDEFNIRPTVALVVGSSIVTVTNIVALLCSKVRYLRHNTPVHTPVMFAAPLVGLVAALIAMVFFYAVNASNTVDTLLSWTCRWHMVSMDLKPHFGTLCKESRAGVYLSILLIPIEAIALGLAGWELKVEKFTSAYARARKGSPVA</sequence>
<evidence type="ECO:0000313" key="3">
    <source>
        <dbReference type="Proteomes" id="UP000014074"/>
    </source>
</evidence>
<evidence type="ECO:0000256" key="1">
    <source>
        <dbReference type="SAM" id="Phobius"/>
    </source>
</evidence>
<dbReference type="HOGENOM" id="CLU_090736_0_0_1"/>
<feature type="transmembrane region" description="Helical" evidence="1">
    <location>
        <begin position="34"/>
        <end position="58"/>
    </location>
</feature>
<feature type="transmembrane region" description="Helical" evidence="1">
    <location>
        <begin position="78"/>
        <end position="101"/>
    </location>
</feature>
<protein>
    <submittedName>
        <fullName evidence="2">Uncharacterized protein</fullName>
    </submittedName>
</protein>
<dbReference type="EMBL" id="KB933236">
    <property type="protein sequence ID" value="EON98089.1"/>
    <property type="molecule type" value="Genomic_DNA"/>
</dbReference>
<reference evidence="3" key="1">
    <citation type="journal article" date="2013" name="Genome Announc.">
        <title>Draft genome sequence of the ascomycete Phaeoacremonium aleophilum strain UCR-PA7, a causal agent of the esca disease complex in grapevines.</title>
        <authorList>
            <person name="Blanco-Ulate B."/>
            <person name="Rolshausen P."/>
            <person name="Cantu D."/>
        </authorList>
    </citation>
    <scope>NUCLEOTIDE SEQUENCE [LARGE SCALE GENOMIC DNA]</scope>
    <source>
        <strain evidence="3">UCR-PA7</strain>
    </source>
</reference>
<evidence type="ECO:0000313" key="2">
    <source>
        <dbReference type="EMBL" id="EON98089.1"/>
    </source>
</evidence>
<accession>R8BFM4</accession>
<dbReference type="Proteomes" id="UP000014074">
    <property type="component" value="Unassembled WGS sequence"/>
</dbReference>
<keyword evidence="1" id="KW-0812">Transmembrane</keyword>
<keyword evidence="1" id="KW-0472">Membrane</keyword>
<feature type="transmembrane region" description="Helical" evidence="1">
    <location>
        <begin position="113"/>
        <end position="139"/>
    </location>
</feature>
<dbReference type="OrthoDB" id="3890746at2759"/>
<keyword evidence="1" id="KW-1133">Transmembrane helix</keyword>